<feature type="region of interest" description="Disordered" evidence="1">
    <location>
        <begin position="1"/>
        <end position="21"/>
    </location>
</feature>
<evidence type="ECO:0000256" key="1">
    <source>
        <dbReference type="SAM" id="MobiDB-lite"/>
    </source>
</evidence>
<dbReference type="Gene3D" id="3.30.1460.10">
    <property type="match status" value="1"/>
</dbReference>
<evidence type="ECO:0008006" key="4">
    <source>
        <dbReference type="Google" id="ProtNLM"/>
    </source>
</evidence>
<gene>
    <name evidence="2" type="ORF">GCM10009755_24220</name>
</gene>
<dbReference type="Pfam" id="PF10722">
    <property type="entry name" value="YbjN"/>
    <property type="match status" value="1"/>
</dbReference>
<evidence type="ECO:0000313" key="3">
    <source>
        <dbReference type="Proteomes" id="UP001500755"/>
    </source>
</evidence>
<feature type="compositionally biased region" description="Low complexity" evidence="1">
    <location>
        <begin position="10"/>
        <end position="19"/>
    </location>
</feature>
<dbReference type="Proteomes" id="UP001500755">
    <property type="component" value="Unassembled WGS sequence"/>
</dbReference>
<dbReference type="SUPFAM" id="SSF69635">
    <property type="entry name" value="Type III secretory system chaperone-like"/>
    <property type="match status" value="1"/>
</dbReference>
<name>A0ABP5EZ61_9MICO</name>
<proteinExistence type="predicted"/>
<dbReference type="RefSeq" id="WP_344310051.1">
    <property type="nucleotide sequence ID" value="NZ_BAAANO010000024.1"/>
</dbReference>
<accession>A0ABP5EZ61</accession>
<keyword evidence="3" id="KW-1185">Reference proteome</keyword>
<sequence length="197" mass="21930">MTDTTRKAESSAAGKSAASTPLTRGDVDVLPVCARLVDWAQEQDLEVDVLDRNQVVVTLPGERKLRTTVSVRFGEHEAELQAFVIRRPDENLERFYAWLLHKNSNLHGLAFAIDGLGDVYLEAAVPLAAWNDALVDSLMGRFLSAADESFNELLVLGFLTSMKKEWAWRIARGESTRNLAAFEKLLSGEDNEFLGTY</sequence>
<dbReference type="EMBL" id="BAAANO010000024">
    <property type="protein sequence ID" value="GAA2011960.1"/>
    <property type="molecule type" value="Genomic_DNA"/>
</dbReference>
<organism evidence="2 3">
    <name type="scientific">Brevibacterium samyangense</name>
    <dbReference type="NCBI Taxonomy" id="366888"/>
    <lineage>
        <taxon>Bacteria</taxon>
        <taxon>Bacillati</taxon>
        <taxon>Actinomycetota</taxon>
        <taxon>Actinomycetes</taxon>
        <taxon>Micrococcales</taxon>
        <taxon>Brevibacteriaceae</taxon>
        <taxon>Brevibacterium</taxon>
    </lineage>
</organism>
<evidence type="ECO:0000313" key="2">
    <source>
        <dbReference type="EMBL" id="GAA2011960.1"/>
    </source>
</evidence>
<dbReference type="InterPro" id="IPR019660">
    <property type="entry name" value="Put_sensory_transdc_reg_YbjN"/>
</dbReference>
<reference evidence="3" key="1">
    <citation type="journal article" date="2019" name="Int. J. Syst. Evol. Microbiol.">
        <title>The Global Catalogue of Microorganisms (GCM) 10K type strain sequencing project: providing services to taxonomists for standard genome sequencing and annotation.</title>
        <authorList>
            <consortium name="The Broad Institute Genomics Platform"/>
            <consortium name="The Broad Institute Genome Sequencing Center for Infectious Disease"/>
            <person name="Wu L."/>
            <person name="Ma J."/>
        </authorList>
    </citation>
    <scope>NUCLEOTIDE SEQUENCE [LARGE SCALE GENOMIC DNA]</scope>
    <source>
        <strain evidence="3">JCM 14546</strain>
    </source>
</reference>
<comment type="caution">
    <text evidence="2">The sequence shown here is derived from an EMBL/GenBank/DDBJ whole genome shotgun (WGS) entry which is preliminary data.</text>
</comment>
<protein>
    <recommendedName>
        <fullName evidence="4">Sensory transduction regulator</fullName>
    </recommendedName>
</protein>